<name>A0A1M6KKX2_9CLOT</name>
<dbReference type="Pfam" id="PF00005">
    <property type="entry name" value="ABC_tran"/>
    <property type="match status" value="1"/>
</dbReference>
<keyword evidence="2 7" id="KW-0812">Transmembrane</keyword>
<evidence type="ECO:0000256" key="5">
    <source>
        <dbReference type="ARBA" id="ARBA00022989"/>
    </source>
</evidence>
<gene>
    <name evidence="10" type="ORF">SAMN02745248_00508</name>
</gene>
<feature type="transmembrane region" description="Helical" evidence="7">
    <location>
        <begin position="267"/>
        <end position="299"/>
    </location>
</feature>
<dbReference type="PANTHER" id="PTHR43394">
    <property type="entry name" value="ATP-DEPENDENT PERMEASE MDL1, MITOCHONDRIAL"/>
    <property type="match status" value="1"/>
</dbReference>
<dbReference type="GO" id="GO:0005886">
    <property type="term" value="C:plasma membrane"/>
    <property type="evidence" value="ECO:0007669"/>
    <property type="project" value="UniProtKB-SubCell"/>
</dbReference>
<dbReference type="InterPro" id="IPR027417">
    <property type="entry name" value="P-loop_NTPase"/>
</dbReference>
<keyword evidence="6 7" id="KW-0472">Membrane</keyword>
<evidence type="ECO:0000256" key="6">
    <source>
        <dbReference type="ARBA" id="ARBA00023136"/>
    </source>
</evidence>
<dbReference type="SMART" id="SM00382">
    <property type="entry name" value="AAA"/>
    <property type="match status" value="1"/>
</dbReference>
<evidence type="ECO:0000313" key="11">
    <source>
        <dbReference type="Proteomes" id="UP000183952"/>
    </source>
</evidence>
<feature type="transmembrane region" description="Helical" evidence="7">
    <location>
        <begin position="63"/>
        <end position="84"/>
    </location>
</feature>
<dbReference type="EMBL" id="FRAD01000004">
    <property type="protein sequence ID" value="SHJ59632.1"/>
    <property type="molecule type" value="Genomic_DNA"/>
</dbReference>
<dbReference type="PROSITE" id="PS50929">
    <property type="entry name" value="ABC_TM1F"/>
    <property type="match status" value="1"/>
</dbReference>
<dbReference type="SUPFAM" id="SSF52540">
    <property type="entry name" value="P-loop containing nucleoside triphosphate hydrolases"/>
    <property type="match status" value="1"/>
</dbReference>
<comment type="subcellular location">
    <subcellularLocation>
        <location evidence="1">Cell membrane</location>
        <topology evidence="1">Multi-pass membrane protein</topology>
    </subcellularLocation>
</comment>
<feature type="transmembrane region" description="Helical" evidence="7">
    <location>
        <begin position="31"/>
        <end position="51"/>
    </location>
</feature>
<evidence type="ECO:0000256" key="3">
    <source>
        <dbReference type="ARBA" id="ARBA00022741"/>
    </source>
</evidence>
<feature type="transmembrane region" description="Helical" evidence="7">
    <location>
        <begin position="168"/>
        <end position="189"/>
    </location>
</feature>
<evidence type="ECO:0000256" key="4">
    <source>
        <dbReference type="ARBA" id="ARBA00022840"/>
    </source>
</evidence>
<dbReference type="GO" id="GO:0016887">
    <property type="term" value="F:ATP hydrolysis activity"/>
    <property type="evidence" value="ECO:0007669"/>
    <property type="project" value="InterPro"/>
</dbReference>
<dbReference type="InterPro" id="IPR036640">
    <property type="entry name" value="ABC1_TM_sf"/>
</dbReference>
<dbReference type="InterPro" id="IPR017871">
    <property type="entry name" value="ABC_transporter-like_CS"/>
</dbReference>
<dbReference type="GO" id="GO:0005524">
    <property type="term" value="F:ATP binding"/>
    <property type="evidence" value="ECO:0007669"/>
    <property type="project" value="UniProtKB-KW"/>
</dbReference>
<dbReference type="Proteomes" id="UP000183952">
    <property type="component" value="Unassembled WGS sequence"/>
</dbReference>
<protein>
    <submittedName>
        <fullName evidence="10">ATP-binding cassette, subfamily B</fullName>
    </submittedName>
</protein>
<dbReference type="PANTHER" id="PTHR43394:SF1">
    <property type="entry name" value="ATP-BINDING CASSETTE SUB-FAMILY B MEMBER 10, MITOCHONDRIAL"/>
    <property type="match status" value="1"/>
</dbReference>
<dbReference type="InterPro" id="IPR003439">
    <property type="entry name" value="ABC_transporter-like_ATP-bd"/>
</dbReference>
<evidence type="ECO:0000259" key="8">
    <source>
        <dbReference type="PROSITE" id="PS50893"/>
    </source>
</evidence>
<sequence length="592" mass="68025">MKKKYSSYVIISRICGQIFKNTPVAAIASPVYYILEGLFPAFTAIIMAKLFNYIYEYSLGTRSISFAIKMCVILIIGYVVRLIFQLISSVYINADLYEKNDSEFNRKIYEKAAKLSLVDYENSKTMEREERAKQCVNNEFMSQIFMSGSIIITSLIGILSIITVLASYSLWFIPVSIFSVLPYVVAKIIRGNEFYCLKYQQSENVRKRDYLWQLLTNKSSIKEMRVTDSGQYLKDKWLCIRNQINEELWQQSRKDSMSLMLCDFIRITGYFVCIVLALVMVVNGTINVGIFGACISVFLQMQEQTKKFLINMGGFNEKVNFASDYFEFIDLEEEEYGEIKFDKLKYNIIVENVSFSYPNSKKSTIDNINLEIKKGEKVVILGENGSGKTTLTKLILGFYKPESGEVKYDGISVLDFKRGSFIHKISGIAQNFTKYNLSIRENVALCERKFEDSDENIWRALNYAGLDMFKQEKVSLDEKLGRDFGGRELSGGQWQKLAIARGIYKDSEIIIMDEPTSALDPVMESEILKKFMDISEGKTAIIVSHRVGLSTLADKIVVMKQGKISEIGCHEELMKRQGEYYKLYKAQQQWYV</sequence>
<dbReference type="AlphaFoldDB" id="A0A1M6KKX2"/>
<evidence type="ECO:0000256" key="7">
    <source>
        <dbReference type="SAM" id="Phobius"/>
    </source>
</evidence>
<keyword evidence="11" id="KW-1185">Reference proteome</keyword>
<dbReference type="PROSITE" id="PS50893">
    <property type="entry name" value="ABC_TRANSPORTER_2"/>
    <property type="match status" value="1"/>
</dbReference>
<keyword evidence="4 10" id="KW-0067">ATP-binding</keyword>
<dbReference type="STRING" id="1121331.SAMN02745248_00508"/>
<feature type="domain" description="ABC transmembrane type-1" evidence="9">
    <location>
        <begin position="34"/>
        <end position="317"/>
    </location>
</feature>
<accession>A0A1M6KKX2</accession>
<dbReference type="InterPro" id="IPR011527">
    <property type="entry name" value="ABC1_TM_dom"/>
</dbReference>
<keyword evidence="3" id="KW-0547">Nucleotide-binding</keyword>
<dbReference type="SUPFAM" id="SSF90123">
    <property type="entry name" value="ABC transporter transmembrane region"/>
    <property type="match status" value="1"/>
</dbReference>
<dbReference type="GO" id="GO:0015421">
    <property type="term" value="F:ABC-type oligopeptide transporter activity"/>
    <property type="evidence" value="ECO:0007669"/>
    <property type="project" value="TreeGrafter"/>
</dbReference>
<dbReference type="Gene3D" id="1.20.1560.10">
    <property type="entry name" value="ABC transporter type 1, transmembrane domain"/>
    <property type="match status" value="1"/>
</dbReference>
<feature type="transmembrane region" description="Helical" evidence="7">
    <location>
        <begin position="140"/>
        <end position="162"/>
    </location>
</feature>
<dbReference type="CDD" id="cd03228">
    <property type="entry name" value="ABCC_MRP_Like"/>
    <property type="match status" value="1"/>
</dbReference>
<keyword evidence="5 7" id="KW-1133">Transmembrane helix</keyword>
<organism evidence="10 11">
    <name type="scientific">Hathewaya proteolytica DSM 3090</name>
    <dbReference type="NCBI Taxonomy" id="1121331"/>
    <lineage>
        <taxon>Bacteria</taxon>
        <taxon>Bacillati</taxon>
        <taxon>Bacillota</taxon>
        <taxon>Clostridia</taxon>
        <taxon>Eubacteriales</taxon>
        <taxon>Clostridiaceae</taxon>
        <taxon>Hathewaya</taxon>
    </lineage>
</organism>
<dbReference type="InterPro" id="IPR003593">
    <property type="entry name" value="AAA+_ATPase"/>
</dbReference>
<evidence type="ECO:0000313" key="10">
    <source>
        <dbReference type="EMBL" id="SHJ59632.1"/>
    </source>
</evidence>
<evidence type="ECO:0000256" key="1">
    <source>
        <dbReference type="ARBA" id="ARBA00004651"/>
    </source>
</evidence>
<reference evidence="10 11" key="1">
    <citation type="submission" date="2016-11" db="EMBL/GenBank/DDBJ databases">
        <authorList>
            <person name="Jaros S."/>
            <person name="Januszkiewicz K."/>
            <person name="Wedrychowicz H."/>
        </authorList>
    </citation>
    <scope>NUCLEOTIDE SEQUENCE [LARGE SCALE GENOMIC DNA]</scope>
    <source>
        <strain evidence="10 11">DSM 3090</strain>
    </source>
</reference>
<proteinExistence type="predicted"/>
<dbReference type="Gene3D" id="3.40.50.300">
    <property type="entry name" value="P-loop containing nucleotide triphosphate hydrolases"/>
    <property type="match status" value="1"/>
</dbReference>
<evidence type="ECO:0000256" key="2">
    <source>
        <dbReference type="ARBA" id="ARBA00022692"/>
    </source>
</evidence>
<dbReference type="PROSITE" id="PS00211">
    <property type="entry name" value="ABC_TRANSPORTER_1"/>
    <property type="match status" value="1"/>
</dbReference>
<feature type="domain" description="ABC transporter" evidence="8">
    <location>
        <begin position="348"/>
        <end position="586"/>
    </location>
</feature>
<dbReference type="InterPro" id="IPR039421">
    <property type="entry name" value="Type_1_exporter"/>
</dbReference>
<dbReference type="RefSeq" id="WP_072901949.1">
    <property type="nucleotide sequence ID" value="NZ_FRAD01000004.1"/>
</dbReference>
<evidence type="ECO:0000259" key="9">
    <source>
        <dbReference type="PROSITE" id="PS50929"/>
    </source>
</evidence>